<dbReference type="InterPro" id="IPR002818">
    <property type="entry name" value="DJ-1/PfpI"/>
</dbReference>
<dbReference type="Gene3D" id="3.40.50.880">
    <property type="match status" value="1"/>
</dbReference>
<sequence>MDAVRRVVVVGYPGAELVDIACVTSALQIASYLKGRPLYRIEVASPGGAPIRTATGLTLASDVALETVRGPLDTLVVTGGLGYVDAMDDERLVAHVRRLARETRRVASVCTGSGILAAAGLLDGRRAATHWHHAAYLSDRFPEVRFDDAPIFVTDGGVWTSAGVTAALDQTLAFIEADAGAELARHVARHLVTYLQRPGNQAQMSMFTAAPPAQSELVRDTVEFVESHLGEDLSTTALARRVGVSERHLGRLFHEGLGTSPGRFVRRCRVEAAAHLLTSTRLTVEAVTTRCGLGTVETLRQAFHARYGVSPSHYRATQTGAPAVVGG</sequence>
<dbReference type="InterPro" id="IPR029062">
    <property type="entry name" value="Class_I_gatase-like"/>
</dbReference>
<dbReference type="RefSeq" id="WP_084072241.1">
    <property type="nucleotide sequence ID" value="NZ_AVPJ01000012.1"/>
</dbReference>
<accession>A0A0A0J6S5</accession>
<dbReference type="GO" id="GO:0043565">
    <property type="term" value="F:sequence-specific DNA binding"/>
    <property type="evidence" value="ECO:0007669"/>
    <property type="project" value="InterPro"/>
</dbReference>
<dbReference type="EMBL" id="AVPJ01000012">
    <property type="protein sequence ID" value="KGN31311.1"/>
    <property type="molecule type" value="Genomic_DNA"/>
</dbReference>
<dbReference type="SUPFAM" id="SSF46689">
    <property type="entry name" value="Homeodomain-like"/>
    <property type="match status" value="2"/>
</dbReference>
<dbReference type="SMART" id="SM00342">
    <property type="entry name" value="HTH_ARAC"/>
    <property type="match status" value="1"/>
</dbReference>
<dbReference type="CDD" id="cd03137">
    <property type="entry name" value="GATase1_AraC_1"/>
    <property type="match status" value="1"/>
</dbReference>
<evidence type="ECO:0000313" key="4">
    <source>
        <dbReference type="EMBL" id="KGN31311.1"/>
    </source>
</evidence>
<dbReference type="PANTHER" id="PTHR43130">
    <property type="entry name" value="ARAC-FAMILY TRANSCRIPTIONAL REGULATOR"/>
    <property type="match status" value="1"/>
</dbReference>
<protein>
    <submittedName>
        <fullName evidence="4">AraC family transcriptional regulator</fullName>
    </submittedName>
</protein>
<proteinExistence type="predicted"/>
<dbReference type="AlphaFoldDB" id="A0A0A0J6S5"/>
<gene>
    <name evidence="4" type="ORF">N802_04275</name>
</gene>
<evidence type="ECO:0000313" key="5">
    <source>
        <dbReference type="Proteomes" id="UP000030002"/>
    </source>
</evidence>
<dbReference type="STRING" id="1385520.N802_04275"/>
<comment type="caution">
    <text evidence="4">The sequence shown here is derived from an EMBL/GenBank/DDBJ whole genome shotgun (WGS) entry which is preliminary data.</text>
</comment>
<evidence type="ECO:0000256" key="1">
    <source>
        <dbReference type="ARBA" id="ARBA00023015"/>
    </source>
</evidence>
<dbReference type="InterPro" id="IPR009057">
    <property type="entry name" value="Homeodomain-like_sf"/>
</dbReference>
<dbReference type="eggNOG" id="COG4977">
    <property type="taxonomic scope" value="Bacteria"/>
</dbReference>
<keyword evidence="5" id="KW-1185">Reference proteome</keyword>
<dbReference type="PANTHER" id="PTHR43130:SF3">
    <property type="entry name" value="HTH-TYPE TRANSCRIPTIONAL REGULATOR RV1931C"/>
    <property type="match status" value="1"/>
</dbReference>
<keyword evidence="1" id="KW-0805">Transcription regulation</keyword>
<dbReference type="Gene3D" id="1.10.10.60">
    <property type="entry name" value="Homeodomain-like"/>
    <property type="match status" value="1"/>
</dbReference>
<dbReference type="InterPro" id="IPR052158">
    <property type="entry name" value="INH-QAR"/>
</dbReference>
<evidence type="ECO:0000256" key="2">
    <source>
        <dbReference type="ARBA" id="ARBA00023163"/>
    </source>
</evidence>
<reference evidence="4 5" key="1">
    <citation type="submission" date="2013-08" db="EMBL/GenBank/DDBJ databases">
        <title>The genome sequence of Knoellia sinensis.</title>
        <authorList>
            <person name="Zhu W."/>
            <person name="Wang G."/>
        </authorList>
    </citation>
    <scope>NUCLEOTIDE SEQUENCE [LARGE SCALE GENOMIC DNA]</scope>
    <source>
        <strain evidence="4 5">KCTC 19936</strain>
    </source>
</reference>
<dbReference type="SUPFAM" id="SSF52317">
    <property type="entry name" value="Class I glutamine amidotransferase-like"/>
    <property type="match status" value="1"/>
</dbReference>
<dbReference type="PROSITE" id="PS01124">
    <property type="entry name" value="HTH_ARAC_FAMILY_2"/>
    <property type="match status" value="1"/>
</dbReference>
<organism evidence="4 5">
    <name type="scientific">Knoellia sinensis KCTC 19936</name>
    <dbReference type="NCBI Taxonomy" id="1385520"/>
    <lineage>
        <taxon>Bacteria</taxon>
        <taxon>Bacillati</taxon>
        <taxon>Actinomycetota</taxon>
        <taxon>Actinomycetes</taxon>
        <taxon>Micrococcales</taxon>
        <taxon>Intrasporangiaceae</taxon>
        <taxon>Knoellia</taxon>
    </lineage>
</organism>
<feature type="domain" description="HTH araC/xylS-type" evidence="3">
    <location>
        <begin position="219"/>
        <end position="317"/>
    </location>
</feature>
<evidence type="ECO:0000259" key="3">
    <source>
        <dbReference type="PROSITE" id="PS01124"/>
    </source>
</evidence>
<keyword evidence="2" id="KW-0804">Transcription</keyword>
<name>A0A0A0J6S5_9MICO</name>
<dbReference type="Pfam" id="PF01965">
    <property type="entry name" value="DJ-1_PfpI"/>
    <property type="match status" value="1"/>
</dbReference>
<dbReference type="InterPro" id="IPR018060">
    <property type="entry name" value="HTH_AraC"/>
</dbReference>
<dbReference type="GO" id="GO:0003700">
    <property type="term" value="F:DNA-binding transcription factor activity"/>
    <property type="evidence" value="ECO:0007669"/>
    <property type="project" value="InterPro"/>
</dbReference>
<dbReference type="Proteomes" id="UP000030002">
    <property type="component" value="Unassembled WGS sequence"/>
</dbReference>
<dbReference type="OrthoDB" id="161473at2"/>
<dbReference type="Pfam" id="PF12833">
    <property type="entry name" value="HTH_18"/>
    <property type="match status" value="1"/>
</dbReference>